<dbReference type="EMBL" id="FPIA01000146">
    <property type="protein sequence ID" value="SFV89350.1"/>
    <property type="molecule type" value="Genomic_DNA"/>
</dbReference>
<dbReference type="SMART" id="SM00322">
    <property type="entry name" value="KH"/>
    <property type="match status" value="2"/>
</dbReference>
<dbReference type="Pfam" id="PF00575">
    <property type="entry name" value="S1"/>
    <property type="match status" value="1"/>
</dbReference>
<evidence type="ECO:0000256" key="5">
    <source>
        <dbReference type="ARBA" id="ARBA00023015"/>
    </source>
</evidence>
<protein>
    <submittedName>
        <fullName evidence="8">Transcription termination protein NusA</fullName>
    </submittedName>
</protein>
<proteinExistence type="inferred from homology"/>
<dbReference type="FunFam" id="3.30.300.20:FF:000005">
    <property type="entry name" value="Transcription termination/antitermination protein NusA"/>
    <property type="match status" value="1"/>
</dbReference>
<dbReference type="Pfam" id="PF13184">
    <property type="entry name" value="KH_NusA_1st"/>
    <property type="match status" value="1"/>
</dbReference>
<dbReference type="SUPFAM" id="SSF54814">
    <property type="entry name" value="Prokaryotic type KH domain (KH-domain type II)"/>
    <property type="match status" value="2"/>
</dbReference>
<dbReference type="InterPro" id="IPR003029">
    <property type="entry name" value="S1_domain"/>
</dbReference>
<evidence type="ECO:0000256" key="1">
    <source>
        <dbReference type="ARBA" id="ARBA00022472"/>
    </source>
</evidence>
<keyword evidence="6" id="KW-0804">Transcription</keyword>
<dbReference type="InterPro" id="IPR030842">
    <property type="entry name" value="TF_NusA_bacterial"/>
</dbReference>
<dbReference type="PROSITE" id="PS50084">
    <property type="entry name" value="KH_TYPE_1"/>
    <property type="match status" value="1"/>
</dbReference>
<accession>A0A1W1E609</accession>
<dbReference type="Gene3D" id="2.40.50.140">
    <property type="entry name" value="Nucleic acid-binding proteins"/>
    <property type="match status" value="1"/>
</dbReference>
<dbReference type="InterPro" id="IPR025249">
    <property type="entry name" value="TF_NusA_KH_1st"/>
</dbReference>
<dbReference type="InterPro" id="IPR015946">
    <property type="entry name" value="KH_dom-like_a/b"/>
</dbReference>
<dbReference type="PANTHER" id="PTHR22648">
    <property type="entry name" value="TRANSCRIPTION TERMINATION FACTOR NUSA"/>
    <property type="match status" value="1"/>
</dbReference>
<dbReference type="AlphaFoldDB" id="A0A1W1E609"/>
<dbReference type="GO" id="GO:0005829">
    <property type="term" value="C:cytosol"/>
    <property type="evidence" value="ECO:0007669"/>
    <property type="project" value="TreeGrafter"/>
</dbReference>
<dbReference type="Gene3D" id="3.30.1480.10">
    <property type="entry name" value="NusA, N-terminal domain"/>
    <property type="match status" value="1"/>
</dbReference>
<evidence type="ECO:0000256" key="2">
    <source>
        <dbReference type="ARBA" id="ARBA00022490"/>
    </source>
</evidence>
<dbReference type="PROSITE" id="PS50126">
    <property type="entry name" value="S1"/>
    <property type="match status" value="1"/>
</dbReference>
<dbReference type="CDD" id="cd02134">
    <property type="entry name" value="KH-II_NusA_rpt1"/>
    <property type="match status" value="1"/>
</dbReference>
<dbReference type="CDD" id="cd22529">
    <property type="entry name" value="KH-II_NusA_rpt2"/>
    <property type="match status" value="1"/>
</dbReference>
<dbReference type="Pfam" id="PF14520">
    <property type="entry name" value="HHH_5"/>
    <property type="match status" value="1"/>
</dbReference>
<dbReference type="SUPFAM" id="SSF69705">
    <property type="entry name" value="Transcription factor NusA, N-terminal domain"/>
    <property type="match status" value="1"/>
</dbReference>
<dbReference type="InterPro" id="IPR013735">
    <property type="entry name" value="TF_NusA_N"/>
</dbReference>
<reference evidence="8" key="1">
    <citation type="submission" date="2016-10" db="EMBL/GenBank/DDBJ databases">
        <authorList>
            <person name="de Groot N.N."/>
        </authorList>
    </citation>
    <scope>NUCLEOTIDE SEQUENCE</scope>
</reference>
<dbReference type="InterPro" id="IPR036555">
    <property type="entry name" value="NusA_N_sf"/>
</dbReference>
<dbReference type="CDD" id="cd04455">
    <property type="entry name" value="S1_NusA"/>
    <property type="match status" value="1"/>
</dbReference>
<dbReference type="SUPFAM" id="SSF47794">
    <property type="entry name" value="Rad51 N-terminal domain-like"/>
    <property type="match status" value="2"/>
</dbReference>
<keyword evidence="1" id="KW-0806">Transcription termination</keyword>
<evidence type="ECO:0000313" key="8">
    <source>
        <dbReference type="EMBL" id="SFV89350.1"/>
    </source>
</evidence>
<evidence type="ECO:0000256" key="6">
    <source>
        <dbReference type="ARBA" id="ARBA00023163"/>
    </source>
</evidence>
<dbReference type="SMART" id="SM00316">
    <property type="entry name" value="S1"/>
    <property type="match status" value="1"/>
</dbReference>
<dbReference type="InterPro" id="IPR012340">
    <property type="entry name" value="NA-bd_OB-fold"/>
</dbReference>
<dbReference type="FunFam" id="3.30.300.20:FF:000002">
    <property type="entry name" value="Transcription termination/antitermination protein NusA"/>
    <property type="match status" value="1"/>
</dbReference>
<dbReference type="GO" id="GO:0031564">
    <property type="term" value="P:transcription antitermination"/>
    <property type="evidence" value="ECO:0007669"/>
    <property type="project" value="UniProtKB-KW"/>
</dbReference>
<dbReference type="GO" id="GO:0000166">
    <property type="term" value="F:nucleotide binding"/>
    <property type="evidence" value="ECO:0007669"/>
    <property type="project" value="InterPro"/>
</dbReference>
<sequence length="492" mass="54375">MESKELFLMVEAISNEKNITKEDVFEALEEAMAVATKKRHNIDAYVEIDRKTGEFSTFRQWTVVEDGDNFLDDDGEIEFDAELHVHAKDAKGVAVEDFVREPRKTEEFGRIAAQTVKQVIIQKVREAEREVIVADYTQRVGEVIMVTVKRIDRGNAYVDMGGVDGIISKFDLIPNESIRKNDRLRAYIKEVKSSPRGAQIFLSRTVPEMMIELFEMEVPEISEGVIEIMGASRDPGLRSKLSVKTKDKRLDPIGSCIGMRGARVQAVSNELNGERVDVILWDEDLAQYAINAMAPAEVSSIVVDEDKNTMDIAVEADQLALAIGRGGQNIKLASRLIGWKLNVMSVSESDDKQAEENQKVSDKLAEKLGIDSEVAAVLIDEGFGGVDAVADADAASLESIEEFDASMVEEMQTRASDAQLVQAFGDADSFEVLTTVEGVDENLAQALIKAEITTVDDLAELSIGELLEIRDIDEALASTVIMTARENEGWFK</sequence>
<dbReference type="SUPFAM" id="SSF50249">
    <property type="entry name" value="Nucleic acid-binding proteins"/>
    <property type="match status" value="1"/>
</dbReference>
<dbReference type="GO" id="GO:0003700">
    <property type="term" value="F:DNA-binding transcription factor activity"/>
    <property type="evidence" value="ECO:0007669"/>
    <property type="project" value="InterPro"/>
</dbReference>
<dbReference type="InterPro" id="IPR009019">
    <property type="entry name" value="KH_sf_prok-type"/>
</dbReference>
<dbReference type="GO" id="GO:0006353">
    <property type="term" value="P:DNA-templated transcription termination"/>
    <property type="evidence" value="ECO:0007669"/>
    <property type="project" value="UniProtKB-KW"/>
</dbReference>
<feature type="domain" description="S1 motif" evidence="7">
    <location>
        <begin position="141"/>
        <end position="205"/>
    </location>
</feature>
<dbReference type="NCBIfam" id="TIGR01953">
    <property type="entry name" value="NusA"/>
    <property type="match status" value="1"/>
</dbReference>
<dbReference type="GO" id="GO:0003723">
    <property type="term" value="F:RNA binding"/>
    <property type="evidence" value="ECO:0007669"/>
    <property type="project" value="UniProtKB-KW"/>
</dbReference>
<evidence type="ECO:0000259" key="7">
    <source>
        <dbReference type="PROSITE" id="PS50126"/>
    </source>
</evidence>
<gene>
    <name evidence="8" type="ORF">MNB_SUP05-SYMBIONT-7-3</name>
</gene>
<evidence type="ECO:0000256" key="4">
    <source>
        <dbReference type="ARBA" id="ARBA00022884"/>
    </source>
</evidence>
<organism evidence="8">
    <name type="scientific">hydrothermal vent metagenome</name>
    <dbReference type="NCBI Taxonomy" id="652676"/>
    <lineage>
        <taxon>unclassified sequences</taxon>
        <taxon>metagenomes</taxon>
        <taxon>ecological metagenomes</taxon>
    </lineage>
</organism>
<dbReference type="Gene3D" id="3.30.300.20">
    <property type="match status" value="2"/>
</dbReference>
<keyword evidence="4" id="KW-0694">RNA-binding</keyword>
<evidence type="ECO:0000256" key="3">
    <source>
        <dbReference type="ARBA" id="ARBA00022814"/>
    </source>
</evidence>
<dbReference type="InterPro" id="IPR010995">
    <property type="entry name" value="DNA_repair_Rad51/TF_NusA_a-hlx"/>
</dbReference>
<dbReference type="InterPro" id="IPR004087">
    <property type="entry name" value="KH_dom"/>
</dbReference>
<keyword evidence="3" id="KW-0889">Transcription antitermination</keyword>
<dbReference type="InterPro" id="IPR058582">
    <property type="entry name" value="KH_NusA_2nd"/>
</dbReference>
<dbReference type="Pfam" id="PF26594">
    <property type="entry name" value="KH_NusA_2nd"/>
    <property type="match status" value="1"/>
</dbReference>
<dbReference type="InterPro" id="IPR010213">
    <property type="entry name" value="TF_NusA"/>
</dbReference>
<keyword evidence="5" id="KW-0805">Transcription regulation</keyword>
<name>A0A1W1E609_9ZZZZ</name>
<dbReference type="HAMAP" id="MF_00945_B">
    <property type="entry name" value="NusA_B"/>
    <property type="match status" value="1"/>
</dbReference>
<dbReference type="Gene3D" id="1.10.150.20">
    <property type="entry name" value="5' to 3' exonuclease, C-terminal subdomain"/>
    <property type="match status" value="2"/>
</dbReference>
<keyword evidence="2" id="KW-0963">Cytoplasm</keyword>
<dbReference type="Pfam" id="PF08529">
    <property type="entry name" value="NusA_N"/>
    <property type="match status" value="1"/>
</dbReference>
<dbReference type="PANTHER" id="PTHR22648:SF0">
    <property type="entry name" value="TRANSCRIPTION TERMINATION_ANTITERMINATION PROTEIN NUSA"/>
    <property type="match status" value="1"/>
</dbReference>